<comment type="caution">
    <text evidence="7">The sequence shown here is derived from an EMBL/GenBank/DDBJ whole genome shotgun (WGS) entry which is preliminary data.</text>
</comment>
<sequence>MAQPNAPPLYDDRNPLYPPPPGGYPQPPQYAGGYPQPGGYPAAGGYAHPGGYPAAGGYPQGPGMAMPTMPVRFEVSSTAGDDGVGGGSPFQSADWDDRKVRHTFIRKVYAIISLQLLVTVGIIAVFTFVSPVRSFVQRNVAIYYASYAVFLVTYLMLACCQGPRRRFPWNIILLSIFVMWSDSGVSSICSMYRTNAVLVAMLITAIVAIIVTIFCFQTKARRGMGPVLGRVRHGELSCQQPAHPAHAPFHVQVPWLHMLYAAIGAIAFTLFLAYDTQLVLGNRKNTLSPEEYVYGALTIYTDIIYIFTFILQIVGRD</sequence>
<evidence type="ECO:0000256" key="3">
    <source>
        <dbReference type="ARBA" id="ARBA00022989"/>
    </source>
</evidence>
<dbReference type="InterPro" id="IPR006214">
    <property type="entry name" value="Bax_inhibitor_1-related"/>
</dbReference>
<dbReference type="GO" id="GO:0005783">
    <property type="term" value="C:endoplasmic reticulum"/>
    <property type="evidence" value="ECO:0007669"/>
    <property type="project" value="TreeGrafter"/>
</dbReference>
<name>A0A7L2IDC6_9PICI</name>
<keyword evidence="2 5" id="KW-0812">Transmembrane</keyword>
<comment type="subcellular location">
    <subcellularLocation>
        <location evidence="1">Membrane</location>
        <topology evidence="1">Multi-pass membrane protein</topology>
    </subcellularLocation>
</comment>
<feature type="transmembrane region" description="Helical" evidence="5">
    <location>
        <begin position="197"/>
        <end position="216"/>
    </location>
</feature>
<dbReference type="GO" id="GO:0005794">
    <property type="term" value="C:Golgi apparatus"/>
    <property type="evidence" value="ECO:0007669"/>
    <property type="project" value="TreeGrafter"/>
</dbReference>
<feature type="transmembrane region" description="Helical" evidence="5">
    <location>
        <begin position="108"/>
        <end position="129"/>
    </location>
</feature>
<evidence type="ECO:0000256" key="6">
    <source>
        <dbReference type="SAM" id="MobiDB-lite"/>
    </source>
</evidence>
<accession>A0A7L2IDC6</accession>
<reference evidence="7 8" key="1">
    <citation type="submission" date="2019-09" db="EMBL/GenBank/DDBJ databases">
        <title>Bird 10,000 Genomes (B10K) Project - Family phase.</title>
        <authorList>
            <person name="Zhang G."/>
        </authorList>
    </citation>
    <scope>NUCLEOTIDE SEQUENCE [LARGE SCALE GENOMIC DNA]</scope>
    <source>
        <strain evidence="7">B10K-DU-001-42</strain>
        <tissue evidence="7">Muscle</tissue>
    </source>
</reference>
<feature type="transmembrane region" description="Helical" evidence="5">
    <location>
        <begin position="294"/>
        <end position="314"/>
    </location>
</feature>
<feature type="transmembrane region" description="Helical" evidence="5">
    <location>
        <begin position="255"/>
        <end position="274"/>
    </location>
</feature>
<dbReference type="GO" id="GO:2001234">
    <property type="term" value="P:negative regulation of apoptotic signaling pathway"/>
    <property type="evidence" value="ECO:0007669"/>
    <property type="project" value="TreeGrafter"/>
</dbReference>
<dbReference type="CDD" id="cd10428">
    <property type="entry name" value="LFG_like"/>
    <property type="match status" value="1"/>
</dbReference>
<dbReference type="OrthoDB" id="7933078at2759"/>
<feature type="transmembrane region" description="Helical" evidence="5">
    <location>
        <begin position="167"/>
        <end position="185"/>
    </location>
</feature>
<dbReference type="AlphaFoldDB" id="A0A7L2IDC6"/>
<dbReference type="GO" id="GO:0016020">
    <property type="term" value="C:membrane"/>
    <property type="evidence" value="ECO:0007669"/>
    <property type="project" value="UniProtKB-SubCell"/>
</dbReference>
<dbReference type="EMBL" id="VWYK01042240">
    <property type="protein sequence ID" value="NXR09052.1"/>
    <property type="molecule type" value="Genomic_DNA"/>
</dbReference>
<evidence type="ECO:0000313" key="7">
    <source>
        <dbReference type="EMBL" id="NXR09052.1"/>
    </source>
</evidence>
<keyword evidence="3 5" id="KW-1133">Transmembrane helix</keyword>
<feature type="compositionally biased region" description="Pro residues" evidence="6">
    <location>
        <begin position="16"/>
        <end position="28"/>
    </location>
</feature>
<evidence type="ECO:0000313" key="8">
    <source>
        <dbReference type="Proteomes" id="UP000536381"/>
    </source>
</evidence>
<organism evidence="7 8">
    <name type="scientific">Semnornis frantzii</name>
    <dbReference type="NCBI Taxonomy" id="91796"/>
    <lineage>
        <taxon>Eukaryota</taxon>
        <taxon>Metazoa</taxon>
        <taxon>Chordata</taxon>
        <taxon>Craniata</taxon>
        <taxon>Vertebrata</taxon>
        <taxon>Euteleostomi</taxon>
        <taxon>Archelosauria</taxon>
        <taxon>Archosauria</taxon>
        <taxon>Dinosauria</taxon>
        <taxon>Saurischia</taxon>
        <taxon>Theropoda</taxon>
        <taxon>Coelurosauria</taxon>
        <taxon>Aves</taxon>
        <taxon>Neognathae</taxon>
        <taxon>Neoaves</taxon>
        <taxon>Telluraves</taxon>
        <taxon>Coraciimorphae</taxon>
        <taxon>Piciformes</taxon>
        <taxon>Ramphastidae</taxon>
        <taxon>Semnornis</taxon>
    </lineage>
</organism>
<protein>
    <submittedName>
        <fullName evidence="7">LFG3 protein</fullName>
    </submittedName>
</protein>
<keyword evidence="8" id="KW-1185">Reference proteome</keyword>
<feature type="region of interest" description="Disordered" evidence="6">
    <location>
        <begin position="1"/>
        <end position="36"/>
    </location>
</feature>
<dbReference type="PANTHER" id="PTHR23291:SF35">
    <property type="entry name" value="PROTEIN LIFEGUARD 3"/>
    <property type="match status" value="1"/>
</dbReference>
<feature type="non-terminal residue" evidence="7">
    <location>
        <position position="317"/>
    </location>
</feature>
<evidence type="ECO:0000256" key="4">
    <source>
        <dbReference type="ARBA" id="ARBA00023136"/>
    </source>
</evidence>
<feature type="transmembrane region" description="Helical" evidence="5">
    <location>
        <begin position="141"/>
        <end position="160"/>
    </location>
</feature>
<proteinExistence type="inferred from homology"/>
<keyword evidence="4 5" id="KW-0472">Membrane</keyword>
<dbReference type="PANTHER" id="PTHR23291">
    <property type="entry name" value="BAX INHIBITOR-RELATED"/>
    <property type="match status" value="1"/>
</dbReference>
<feature type="non-terminal residue" evidence="7">
    <location>
        <position position="1"/>
    </location>
</feature>
<evidence type="ECO:0000256" key="5">
    <source>
        <dbReference type="RuleBase" id="RU004379"/>
    </source>
</evidence>
<comment type="similarity">
    <text evidence="5">Belongs to the BI1 family.</text>
</comment>
<evidence type="ECO:0000256" key="1">
    <source>
        <dbReference type="ARBA" id="ARBA00004141"/>
    </source>
</evidence>
<dbReference type="Proteomes" id="UP000536381">
    <property type="component" value="Unassembled WGS sequence"/>
</dbReference>
<evidence type="ECO:0000256" key="2">
    <source>
        <dbReference type="ARBA" id="ARBA00022692"/>
    </source>
</evidence>
<gene>
    <name evidence="7" type="primary">Tmbim1</name>
    <name evidence="7" type="ORF">SEMFRA_R02743</name>
</gene>
<dbReference type="Pfam" id="PF01027">
    <property type="entry name" value="Bax1-I"/>
    <property type="match status" value="1"/>
</dbReference>